<dbReference type="PANTHER" id="PTHR45348">
    <property type="entry name" value="HYPOTHETICAL OXIDOREDUCTASE (EUROFUNG)"/>
    <property type="match status" value="1"/>
</dbReference>
<dbReference type="InterPro" id="IPR036291">
    <property type="entry name" value="NAD(P)-bd_dom_sf"/>
</dbReference>
<dbReference type="RefSeq" id="XP_027619016.1">
    <property type="nucleotide sequence ID" value="XM_027763215.1"/>
</dbReference>
<name>A0A401H132_9APHY</name>
<dbReference type="InterPro" id="IPR020843">
    <property type="entry name" value="ER"/>
</dbReference>
<dbReference type="Pfam" id="PF08240">
    <property type="entry name" value="ADH_N"/>
    <property type="match status" value="1"/>
</dbReference>
<comment type="caution">
    <text evidence="2">The sequence shown here is derived from an EMBL/GenBank/DDBJ whole genome shotgun (WGS) entry which is preliminary data.</text>
</comment>
<dbReference type="SUPFAM" id="SSF50129">
    <property type="entry name" value="GroES-like"/>
    <property type="match status" value="1"/>
</dbReference>
<dbReference type="InParanoid" id="A0A401H132"/>
<organism evidence="2 3">
    <name type="scientific">Sparassis crispa</name>
    <dbReference type="NCBI Taxonomy" id="139825"/>
    <lineage>
        <taxon>Eukaryota</taxon>
        <taxon>Fungi</taxon>
        <taxon>Dikarya</taxon>
        <taxon>Basidiomycota</taxon>
        <taxon>Agaricomycotina</taxon>
        <taxon>Agaricomycetes</taxon>
        <taxon>Polyporales</taxon>
        <taxon>Sparassidaceae</taxon>
        <taxon>Sparassis</taxon>
    </lineage>
</organism>
<proteinExistence type="predicted"/>
<dbReference type="PANTHER" id="PTHR45348:SF2">
    <property type="entry name" value="ZINC-TYPE ALCOHOL DEHYDROGENASE-LIKE PROTEIN C2E1P3.01"/>
    <property type="match status" value="1"/>
</dbReference>
<dbReference type="SMART" id="SM00829">
    <property type="entry name" value="PKS_ER"/>
    <property type="match status" value="1"/>
</dbReference>
<dbReference type="GeneID" id="38785020"/>
<dbReference type="OrthoDB" id="3233595at2759"/>
<dbReference type="CDD" id="cd08249">
    <property type="entry name" value="enoyl_reductase_like"/>
    <property type="match status" value="1"/>
</dbReference>
<dbReference type="Gene3D" id="3.90.180.10">
    <property type="entry name" value="Medium-chain alcohol dehydrogenases, catalytic domain"/>
    <property type="match status" value="1"/>
</dbReference>
<reference evidence="2 3" key="1">
    <citation type="journal article" date="2018" name="Sci. Rep.">
        <title>Genome sequence of the cauliflower mushroom Sparassis crispa (Hanabiratake) and its association with beneficial usage.</title>
        <authorList>
            <person name="Kiyama R."/>
            <person name="Furutani Y."/>
            <person name="Kawaguchi K."/>
            <person name="Nakanishi T."/>
        </authorList>
    </citation>
    <scope>NUCLEOTIDE SEQUENCE [LARGE SCALE GENOMIC DNA]</scope>
</reference>
<accession>A0A401H132</accession>
<keyword evidence="3" id="KW-1185">Reference proteome</keyword>
<feature type="domain" description="Enoyl reductase (ER)" evidence="1">
    <location>
        <begin position="90"/>
        <end position="418"/>
    </location>
</feature>
<dbReference type="Pfam" id="PF00107">
    <property type="entry name" value="ADH_zinc_N"/>
    <property type="match status" value="1"/>
</dbReference>
<dbReference type="InterPro" id="IPR011032">
    <property type="entry name" value="GroES-like_sf"/>
</dbReference>
<dbReference type="STRING" id="139825.A0A401H132"/>
<dbReference type="InterPro" id="IPR013149">
    <property type="entry name" value="ADH-like_C"/>
</dbReference>
<dbReference type="InterPro" id="IPR013154">
    <property type="entry name" value="ADH-like_N"/>
</dbReference>
<dbReference type="GO" id="GO:0016651">
    <property type="term" value="F:oxidoreductase activity, acting on NAD(P)H"/>
    <property type="evidence" value="ECO:0007669"/>
    <property type="project" value="InterPro"/>
</dbReference>
<gene>
    <name evidence="2" type="ORF">SCP_1203320</name>
</gene>
<dbReference type="InterPro" id="IPR047122">
    <property type="entry name" value="Trans-enoyl_RdTase-like"/>
</dbReference>
<dbReference type="SUPFAM" id="SSF51735">
    <property type="entry name" value="NAD(P)-binding Rossmann-fold domains"/>
    <property type="match status" value="1"/>
</dbReference>
<sequence length="425" mass="44974">MEHIFSASADIELPSSRRSCWPAILRYNPFLPPQMYNVSPDTPANPVDVCYISTEKLPWKALNCSSTLQFGKMSLPLRMPKALLLQSKQGSLAVGTIDVPKAGPGELLVKTESTALNPADWKVQSYGIFVTDYPAVLGGDAAGIVEEVGEGVSGFAVGDRVLTEGNIDNAHATFQQYFIAVADITAKIPNNISFDHAASLPACVVTAVLGLFNQDDPAKSAALTPFWEESGKGKYVGKPIVVFGGATSVGQYVIQVAKLAGFSPIIGTASLHNTDLLKFFGATHVLDRKLSASELVAAVGKITSAPVELVYDTVSESDTQNAAYDVVAPGGTLVIVLQEAIDSAKKVAEKKVVHVYGSGHAAQNRKTAASFFSRFTALLEQGAIKPNRVEVLPNGLAGIVDGLERLKNNQVSGLKLVAHPQEGTA</sequence>
<evidence type="ECO:0000259" key="1">
    <source>
        <dbReference type="SMART" id="SM00829"/>
    </source>
</evidence>
<dbReference type="AlphaFoldDB" id="A0A401H132"/>
<dbReference type="Gene3D" id="3.40.50.720">
    <property type="entry name" value="NAD(P)-binding Rossmann-like Domain"/>
    <property type="match status" value="1"/>
</dbReference>
<dbReference type="EMBL" id="BFAD01000012">
    <property type="protein sequence ID" value="GBE88103.1"/>
    <property type="molecule type" value="Genomic_DNA"/>
</dbReference>
<protein>
    <submittedName>
        <fullName evidence="2">Deshydrogenase mokE</fullName>
    </submittedName>
</protein>
<evidence type="ECO:0000313" key="2">
    <source>
        <dbReference type="EMBL" id="GBE88103.1"/>
    </source>
</evidence>
<evidence type="ECO:0000313" key="3">
    <source>
        <dbReference type="Proteomes" id="UP000287166"/>
    </source>
</evidence>
<dbReference type="Proteomes" id="UP000287166">
    <property type="component" value="Unassembled WGS sequence"/>
</dbReference>